<sequence length="311" mass="36278">MNDNGIATRQNEARSIDLLAAQRQLYSEAKNISHYQFFCCILIPALLPFLKMANLSDPFLGLIILVAVVITLVNTLFFEKIIKHKRECAAKIQEFFDTYVLQIPWNKEISGAREHAIRDYSYFSQKYKQNNISLENLKDWYPTEYADLNIAVGRVLCQKVNASYDEQIRIKFKYFLILLFWLSVMLFFVISIIFNKSFVESLVLFFAPLVPVTIYLHKRLSENLESMIRLENILNQADALVEESKSASTPATILEAGSRKLQNDLFKHRSSAFLIWDWFYFMNRAKQESNMKVSAKLNHDDISQREDIIKE</sequence>
<dbReference type="InterPro" id="IPR049920">
    <property type="entry name" value="IK1_05631-like"/>
</dbReference>
<keyword evidence="1" id="KW-0472">Membrane</keyword>
<dbReference type="EMBL" id="JBHTAI010000011">
    <property type="protein sequence ID" value="MFC7150608.1"/>
    <property type="molecule type" value="Genomic_DNA"/>
</dbReference>
<dbReference type="Pfam" id="PF18159">
    <property type="entry name" value="S_4TM"/>
    <property type="match status" value="1"/>
</dbReference>
<evidence type="ECO:0000313" key="3">
    <source>
        <dbReference type="Proteomes" id="UP001596378"/>
    </source>
</evidence>
<dbReference type="Proteomes" id="UP001596378">
    <property type="component" value="Unassembled WGS sequence"/>
</dbReference>
<gene>
    <name evidence="2" type="ORF">ACFQMJ_18915</name>
</gene>
<feature type="transmembrane region" description="Helical" evidence="1">
    <location>
        <begin position="59"/>
        <end position="78"/>
    </location>
</feature>
<dbReference type="RefSeq" id="WP_378107387.1">
    <property type="nucleotide sequence ID" value="NZ_JBHSUP010000026.1"/>
</dbReference>
<protein>
    <submittedName>
        <fullName evidence="2">S-4TM family putative pore-forming effector</fullName>
    </submittedName>
</protein>
<evidence type="ECO:0000256" key="1">
    <source>
        <dbReference type="SAM" id="Phobius"/>
    </source>
</evidence>
<feature type="transmembrane region" description="Helical" evidence="1">
    <location>
        <begin position="199"/>
        <end position="217"/>
    </location>
</feature>
<proteinExistence type="predicted"/>
<keyword evidence="1" id="KW-0812">Transmembrane</keyword>
<accession>A0ABW2FBG4</accession>
<organism evidence="2 3">
    <name type="scientific">Cohnella cellulosilytica</name>
    <dbReference type="NCBI Taxonomy" id="986710"/>
    <lineage>
        <taxon>Bacteria</taxon>
        <taxon>Bacillati</taxon>
        <taxon>Bacillota</taxon>
        <taxon>Bacilli</taxon>
        <taxon>Bacillales</taxon>
        <taxon>Paenibacillaceae</taxon>
        <taxon>Cohnella</taxon>
    </lineage>
</organism>
<comment type="caution">
    <text evidence="2">The sequence shown here is derived from an EMBL/GenBank/DDBJ whole genome shotgun (WGS) entry which is preliminary data.</text>
</comment>
<feature type="transmembrane region" description="Helical" evidence="1">
    <location>
        <begin position="174"/>
        <end position="193"/>
    </location>
</feature>
<keyword evidence="1" id="KW-1133">Transmembrane helix</keyword>
<reference evidence="3" key="1">
    <citation type="journal article" date="2019" name="Int. J. Syst. Evol. Microbiol.">
        <title>The Global Catalogue of Microorganisms (GCM) 10K type strain sequencing project: providing services to taxonomists for standard genome sequencing and annotation.</title>
        <authorList>
            <consortium name="The Broad Institute Genomics Platform"/>
            <consortium name="The Broad Institute Genome Sequencing Center for Infectious Disease"/>
            <person name="Wu L."/>
            <person name="Ma J."/>
        </authorList>
    </citation>
    <scope>NUCLEOTIDE SEQUENCE [LARGE SCALE GENOMIC DNA]</scope>
    <source>
        <strain evidence="3">KCTC 12907</strain>
    </source>
</reference>
<keyword evidence="3" id="KW-1185">Reference proteome</keyword>
<feature type="transmembrane region" description="Helical" evidence="1">
    <location>
        <begin position="32"/>
        <end position="53"/>
    </location>
</feature>
<evidence type="ECO:0000313" key="2">
    <source>
        <dbReference type="EMBL" id="MFC7150608.1"/>
    </source>
</evidence>
<name>A0ABW2FBG4_9BACL</name>